<keyword evidence="3" id="KW-1185">Reference proteome</keyword>
<dbReference type="AlphaFoldDB" id="A0AAE4FV31"/>
<dbReference type="InterPro" id="IPR021503">
    <property type="entry name" value="DUF3110"/>
</dbReference>
<proteinExistence type="predicted"/>
<evidence type="ECO:0000256" key="1">
    <source>
        <dbReference type="SAM" id="MobiDB-lite"/>
    </source>
</evidence>
<dbReference type="Pfam" id="PF11360">
    <property type="entry name" value="DUF3110"/>
    <property type="match status" value="1"/>
</dbReference>
<feature type="region of interest" description="Disordered" evidence="1">
    <location>
        <begin position="98"/>
        <end position="125"/>
    </location>
</feature>
<comment type="caution">
    <text evidence="2">The sequence shown here is derived from an EMBL/GenBank/DDBJ whole genome shotgun (WGS) entry which is preliminary data.</text>
</comment>
<gene>
    <name evidence="2" type="ORF">RIF25_13815</name>
</gene>
<evidence type="ECO:0000313" key="2">
    <source>
        <dbReference type="EMBL" id="MDS3861879.1"/>
    </source>
</evidence>
<evidence type="ECO:0000313" key="3">
    <source>
        <dbReference type="Proteomes" id="UP001268256"/>
    </source>
</evidence>
<name>A0AAE4FV31_9CYAN</name>
<dbReference type="Proteomes" id="UP001268256">
    <property type="component" value="Unassembled WGS sequence"/>
</dbReference>
<organism evidence="2 3">
    <name type="scientific">Pseudocalidococcus azoricus BACA0444</name>
    <dbReference type="NCBI Taxonomy" id="2918990"/>
    <lineage>
        <taxon>Bacteria</taxon>
        <taxon>Bacillati</taxon>
        <taxon>Cyanobacteriota</taxon>
        <taxon>Cyanophyceae</taxon>
        <taxon>Acaryochloridales</taxon>
        <taxon>Thermosynechococcaceae</taxon>
        <taxon>Pseudocalidococcus</taxon>
        <taxon>Pseudocalidococcus azoricus</taxon>
    </lineage>
</organism>
<dbReference type="EMBL" id="JAVMIP010000017">
    <property type="protein sequence ID" value="MDS3861879.1"/>
    <property type="molecule type" value="Genomic_DNA"/>
</dbReference>
<sequence length="144" mass="16570">MIHAIMRVYVLLFNPGTENEGIHSLQMGDRNLILMFADEDDATRYALLLEAQDFLTPSIVGVDEREIEEFCQAADYDCQVVPAGFMPTNDAERLFLSPPERNVAETDWETEQSHDHDPELSDYETLEVENPELDALRRRLEKLL</sequence>
<accession>A0AAE4FV31</accession>
<reference evidence="3" key="1">
    <citation type="submission" date="2023-07" db="EMBL/GenBank/DDBJ databases">
        <authorList>
            <person name="Luz R."/>
            <person name="Cordeiro R."/>
            <person name="Fonseca A."/>
            <person name="Goncalves V."/>
        </authorList>
    </citation>
    <scope>NUCLEOTIDE SEQUENCE [LARGE SCALE GENOMIC DNA]</scope>
    <source>
        <strain evidence="3">BACA0444</strain>
    </source>
</reference>
<protein>
    <submittedName>
        <fullName evidence="2">DUF3110 domain-containing protein</fullName>
    </submittedName>
</protein>